<dbReference type="SUPFAM" id="SSF53697">
    <property type="entry name" value="SIS domain"/>
    <property type="match status" value="1"/>
</dbReference>
<dbReference type="PROSITE" id="PS51464">
    <property type="entry name" value="SIS"/>
    <property type="match status" value="1"/>
</dbReference>
<dbReference type="EMBL" id="RQTE01000213">
    <property type="protein sequence ID" value="RZI00915.1"/>
    <property type="molecule type" value="Genomic_DNA"/>
</dbReference>
<dbReference type="Pfam" id="PF01380">
    <property type="entry name" value="SIS"/>
    <property type="match status" value="1"/>
</dbReference>
<dbReference type="InterPro" id="IPR000281">
    <property type="entry name" value="HTH_RpiR"/>
</dbReference>
<reference evidence="6 9" key="2">
    <citation type="submission" date="2021-01" db="EMBL/GenBank/DDBJ databases">
        <title>FDA dAtabase for Regulatory Grade micrObial Sequences (FDA-ARGOS): Supporting development and validation of Infectious Disease Dx tests.</title>
        <authorList>
            <person name="Sproer C."/>
            <person name="Gronow S."/>
            <person name="Severitt S."/>
            <person name="Schroder I."/>
            <person name="Tallon L."/>
            <person name="Sadzewicz L."/>
            <person name="Zhao X."/>
            <person name="Boylan J."/>
            <person name="Ott S."/>
            <person name="Bowen H."/>
            <person name="Vavikolanu K."/>
            <person name="Mehta A."/>
            <person name="Aluvathingal J."/>
            <person name="Nadendla S."/>
            <person name="Lowell S."/>
            <person name="Myers T."/>
            <person name="Yan Y."/>
            <person name="Sichtig H."/>
        </authorList>
    </citation>
    <scope>NUCLEOTIDE SEQUENCE [LARGE SCALE GENOMIC DNA]</scope>
    <source>
        <strain evidence="6 9">FDAARGOS_1148</strain>
    </source>
</reference>
<dbReference type="InterPro" id="IPR035472">
    <property type="entry name" value="RpiR-like_SIS"/>
</dbReference>
<sequence>MTNILYKLESKYPSLTKSEKKIADYILRRPQQIVDMTTHTLADRTSTSPSSVVRFGYKITDGGFQELKTEVSKYMSARTKPRQLELQSNESLDTIKRKMLSRTTQTLCKVSDAVDENDIDKVCARLKQARTVFIFGFGASYVAARDLFQKFSRVGINVHCIEGVHTLINVIATHDARDCLFIISNSGEHNELEAIARVASDYHLYLISLMGNKENPITNYTDIDLIYGETDESEVRMAATTSLTAQLFMINVLYYRYLSLDFSNSLDLVTQSKMALNNYKKHLSNIEFEH</sequence>
<dbReference type="PANTHER" id="PTHR30514">
    <property type="entry name" value="GLUCOKINASE"/>
    <property type="match status" value="1"/>
</dbReference>
<evidence type="ECO:0000256" key="2">
    <source>
        <dbReference type="ARBA" id="ARBA00023125"/>
    </source>
</evidence>
<dbReference type="PROSITE" id="PS51071">
    <property type="entry name" value="HTH_RPIR"/>
    <property type="match status" value="1"/>
</dbReference>
<feature type="domain" description="SIS" evidence="5">
    <location>
        <begin position="122"/>
        <end position="263"/>
    </location>
</feature>
<dbReference type="GO" id="GO:0003700">
    <property type="term" value="F:DNA-binding transcription factor activity"/>
    <property type="evidence" value="ECO:0007669"/>
    <property type="project" value="InterPro"/>
</dbReference>
<dbReference type="RefSeq" id="WP_047131460.1">
    <property type="nucleotide sequence ID" value="NZ_CP015114.1"/>
</dbReference>
<evidence type="ECO:0000313" key="7">
    <source>
        <dbReference type="EMBL" id="RZI00915.1"/>
    </source>
</evidence>
<dbReference type="InterPro" id="IPR009057">
    <property type="entry name" value="Homeodomain-like_sf"/>
</dbReference>
<dbReference type="GeneID" id="93725898"/>
<dbReference type="AlphaFoldDB" id="A0A143PDU8"/>
<evidence type="ECO:0000313" key="6">
    <source>
        <dbReference type="EMBL" id="QQS81749.1"/>
    </source>
</evidence>
<dbReference type="InterPro" id="IPR046348">
    <property type="entry name" value="SIS_dom_sf"/>
</dbReference>
<dbReference type="Pfam" id="PF01418">
    <property type="entry name" value="HTH_6"/>
    <property type="match status" value="1"/>
</dbReference>
<evidence type="ECO:0000259" key="5">
    <source>
        <dbReference type="PROSITE" id="PS51464"/>
    </source>
</evidence>
<dbReference type="InterPro" id="IPR001347">
    <property type="entry name" value="SIS_dom"/>
</dbReference>
<dbReference type="InterPro" id="IPR036388">
    <property type="entry name" value="WH-like_DNA-bd_sf"/>
</dbReference>
<dbReference type="Proteomes" id="UP000595942">
    <property type="component" value="Chromosome"/>
</dbReference>
<dbReference type="Gene3D" id="3.40.50.10490">
    <property type="entry name" value="Glucose-6-phosphate isomerase like protein, domain 1"/>
    <property type="match status" value="1"/>
</dbReference>
<keyword evidence="2" id="KW-0238">DNA-binding</keyword>
<organism evidence="7 8">
    <name type="scientific">Staphylococcus condimenti</name>
    <dbReference type="NCBI Taxonomy" id="70255"/>
    <lineage>
        <taxon>Bacteria</taxon>
        <taxon>Bacillati</taxon>
        <taxon>Bacillota</taxon>
        <taxon>Bacilli</taxon>
        <taxon>Bacillales</taxon>
        <taxon>Staphylococcaceae</taxon>
        <taxon>Staphylococcus</taxon>
    </lineage>
</organism>
<protein>
    <submittedName>
        <fullName evidence="7">MurR/RpiR family transcriptional regulator</fullName>
    </submittedName>
</protein>
<dbReference type="SUPFAM" id="SSF46689">
    <property type="entry name" value="Homeodomain-like"/>
    <property type="match status" value="1"/>
</dbReference>
<dbReference type="Gene3D" id="1.10.10.10">
    <property type="entry name" value="Winged helix-like DNA-binding domain superfamily/Winged helix DNA-binding domain"/>
    <property type="match status" value="1"/>
</dbReference>
<dbReference type="Proteomes" id="UP000293854">
    <property type="component" value="Unassembled WGS sequence"/>
</dbReference>
<dbReference type="GO" id="GO:0003677">
    <property type="term" value="F:DNA binding"/>
    <property type="evidence" value="ECO:0007669"/>
    <property type="project" value="UniProtKB-KW"/>
</dbReference>
<dbReference type="GO" id="GO:0097367">
    <property type="term" value="F:carbohydrate derivative binding"/>
    <property type="evidence" value="ECO:0007669"/>
    <property type="project" value="InterPro"/>
</dbReference>
<evidence type="ECO:0000313" key="8">
    <source>
        <dbReference type="Proteomes" id="UP000293854"/>
    </source>
</evidence>
<gene>
    <name evidence="7" type="ORF">EIG99_10135</name>
    <name evidence="6" type="ORF">I6J05_07395</name>
</gene>
<dbReference type="GO" id="GO:1901135">
    <property type="term" value="P:carbohydrate derivative metabolic process"/>
    <property type="evidence" value="ECO:0007669"/>
    <property type="project" value="InterPro"/>
</dbReference>
<proteinExistence type="predicted"/>
<keyword evidence="3" id="KW-0804">Transcription</keyword>
<dbReference type="KEGG" id="scv:A4G25_11080"/>
<dbReference type="EMBL" id="CP068073">
    <property type="protein sequence ID" value="QQS81749.1"/>
    <property type="molecule type" value="Genomic_DNA"/>
</dbReference>
<evidence type="ECO:0000313" key="9">
    <source>
        <dbReference type="Proteomes" id="UP000595942"/>
    </source>
</evidence>
<dbReference type="CDD" id="cd05013">
    <property type="entry name" value="SIS_RpiR"/>
    <property type="match status" value="1"/>
</dbReference>
<accession>A0A143PDU8</accession>
<feature type="domain" description="HTH rpiR-type" evidence="4">
    <location>
        <begin position="2"/>
        <end position="78"/>
    </location>
</feature>
<evidence type="ECO:0000256" key="3">
    <source>
        <dbReference type="ARBA" id="ARBA00023163"/>
    </source>
</evidence>
<keyword evidence="9" id="KW-1185">Reference proteome</keyword>
<evidence type="ECO:0000256" key="1">
    <source>
        <dbReference type="ARBA" id="ARBA00023015"/>
    </source>
</evidence>
<name>A0A143PDU8_9STAP</name>
<keyword evidence="1" id="KW-0805">Transcription regulation</keyword>
<evidence type="ECO:0000259" key="4">
    <source>
        <dbReference type="PROSITE" id="PS51071"/>
    </source>
</evidence>
<dbReference type="InterPro" id="IPR047640">
    <property type="entry name" value="RpiR-like"/>
</dbReference>
<reference evidence="7 8" key="1">
    <citation type="submission" date="2018-11" db="EMBL/GenBank/DDBJ databases">
        <title>Genomic profiling of Staphylococcus species from a Poultry farm system in KwaZulu-Natal, South Africa.</title>
        <authorList>
            <person name="Amoako D.G."/>
            <person name="Somboro A.M."/>
            <person name="Abia A.L.K."/>
            <person name="Bester L.A."/>
            <person name="Essack S.Y."/>
        </authorList>
    </citation>
    <scope>NUCLEOTIDE SEQUENCE [LARGE SCALE GENOMIC DNA]</scope>
    <source>
        <strain evidence="7 8">SA11</strain>
    </source>
</reference>
<dbReference type="PANTHER" id="PTHR30514:SF10">
    <property type="entry name" value="MURR_RPIR FAMILY TRANSCRIPTIONAL REGULATOR"/>
    <property type="match status" value="1"/>
</dbReference>
<dbReference type="OrthoDB" id="370421at2"/>